<dbReference type="Gene3D" id="3.30.70.330">
    <property type="match status" value="1"/>
</dbReference>
<evidence type="ECO:0000256" key="2">
    <source>
        <dbReference type="PROSITE-ProRule" id="PRU00176"/>
    </source>
</evidence>
<comment type="caution">
    <text evidence="5">The sequence shown here is derived from an EMBL/GenBank/DDBJ whole genome shotgun (WGS) entry which is preliminary data.</text>
</comment>
<evidence type="ECO:0000313" key="6">
    <source>
        <dbReference type="Proteomes" id="UP001165060"/>
    </source>
</evidence>
<sequence>MPPPTRHYDGPIAPLSAPCHLVMPGARAGDGSPSTEGVSGRFSGSVLSSSDPPLPHGEGVLEWENGVTYSGSWEAGLHHGEGAKTHSNGGGYSGAYGRGLWVGKGAALYGGKWGYNKWVGTFVDDVQHGPGWLHKTEGAGGGRVQHTYEMGELAGSPPCNEEYAKACFFRRLSRETTDEEVRLLFEQYGEVDYCYIARDEQGRSARIGRVKFRPVGSAEDAGQGEVERIMRARERAVANAKKAAEELDGRVVGGSEMRVGVARKADMKEHTRYGDY</sequence>
<feature type="domain" description="RRM" evidence="4">
    <location>
        <begin position="165"/>
        <end position="264"/>
    </location>
</feature>
<keyword evidence="2" id="KW-0694">RNA-binding</keyword>
<dbReference type="Pfam" id="PF00076">
    <property type="entry name" value="RRM_1"/>
    <property type="match status" value="1"/>
</dbReference>
<dbReference type="InterPro" id="IPR003409">
    <property type="entry name" value="MORN"/>
</dbReference>
<dbReference type="InterPro" id="IPR000504">
    <property type="entry name" value="RRM_dom"/>
</dbReference>
<dbReference type="InterPro" id="IPR012677">
    <property type="entry name" value="Nucleotide-bd_a/b_plait_sf"/>
</dbReference>
<gene>
    <name evidence="5" type="ORF">TeGR_g9191</name>
</gene>
<dbReference type="Pfam" id="PF02493">
    <property type="entry name" value="MORN"/>
    <property type="match status" value="3"/>
</dbReference>
<dbReference type="SUPFAM" id="SSF82185">
    <property type="entry name" value="Histone H3 K4-specific methyltransferase SET7/9 N-terminal domain"/>
    <property type="match status" value="1"/>
</dbReference>
<protein>
    <recommendedName>
        <fullName evidence="4">RRM domain-containing protein</fullName>
    </recommendedName>
</protein>
<evidence type="ECO:0000313" key="5">
    <source>
        <dbReference type="EMBL" id="GMI23884.1"/>
    </source>
</evidence>
<name>A0ABQ6MD61_9STRA</name>
<dbReference type="PROSITE" id="PS50102">
    <property type="entry name" value="RRM"/>
    <property type="match status" value="1"/>
</dbReference>
<dbReference type="EMBL" id="BRYB01001357">
    <property type="protein sequence ID" value="GMI23884.1"/>
    <property type="molecule type" value="Genomic_DNA"/>
</dbReference>
<dbReference type="CDD" id="cd00590">
    <property type="entry name" value="RRM_SF"/>
    <property type="match status" value="1"/>
</dbReference>
<evidence type="ECO:0000259" key="4">
    <source>
        <dbReference type="PROSITE" id="PS50102"/>
    </source>
</evidence>
<accession>A0ABQ6MD61</accession>
<evidence type="ECO:0000256" key="1">
    <source>
        <dbReference type="ARBA" id="ARBA00022737"/>
    </source>
</evidence>
<dbReference type="InterPro" id="IPR035979">
    <property type="entry name" value="RBD_domain_sf"/>
</dbReference>
<reference evidence="5 6" key="1">
    <citation type="journal article" date="2023" name="Commun. Biol.">
        <title>Genome analysis of Parmales, the sister group of diatoms, reveals the evolutionary specialization of diatoms from phago-mixotrophs to photoautotrophs.</title>
        <authorList>
            <person name="Ban H."/>
            <person name="Sato S."/>
            <person name="Yoshikawa S."/>
            <person name="Yamada K."/>
            <person name="Nakamura Y."/>
            <person name="Ichinomiya M."/>
            <person name="Sato N."/>
            <person name="Blanc-Mathieu R."/>
            <person name="Endo H."/>
            <person name="Kuwata A."/>
            <person name="Ogata H."/>
        </authorList>
    </citation>
    <scope>NUCLEOTIDE SEQUENCE [LARGE SCALE GENOMIC DNA]</scope>
</reference>
<dbReference type="SMART" id="SM00360">
    <property type="entry name" value="RRM"/>
    <property type="match status" value="1"/>
</dbReference>
<keyword evidence="6" id="KW-1185">Reference proteome</keyword>
<feature type="compositionally biased region" description="Low complexity" evidence="3">
    <location>
        <begin position="37"/>
        <end position="50"/>
    </location>
</feature>
<organism evidence="5 6">
    <name type="scientific">Tetraparma gracilis</name>
    <dbReference type="NCBI Taxonomy" id="2962635"/>
    <lineage>
        <taxon>Eukaryota</taxon>
        <taxon>Sar</taxon>
        <taxon>Stramenopiles</taxon>
        <taxon>Ochrophyta</taxon>
        <taxon>Bolidophyceae</taxon>
        <taxon>Parmales</taxon>
        <taxon>Triparmaceae</taxon>
        <taxon>Tetraparma</taxon>
    </lineage>
</organism>
<evidence type="ECO:0000256" key="3">
    <source>
        <dbReference type="SAM" id="MobiDB-lite"/>
    </source>
</evidence>
<keyword evidence="1" id="KW-0677">Repeat</keyword>
<dbReference type="Proteomes" id="UP001165060">
    <property type="component" value="Unassembled WGS sequence"/>
</dbReference>
<proteinExistence type="predicted"/>
<dbReference type="SUPFAM" id="SSF54928">
    <property type="entry name" value="RNA-binding domain, RBD"/>
    <property type="match status" value="1"/>
</dbReference>
<feature type="region of interest" description="Disordered" evidence="3">
    <location>
        <begin position="23"/>
        <end position="54"/>
    </location>
</feature>